<dbReference type="GeneID" id="19266058"/>
<keyword evidence="1" id="KW-0732">Signal</keyword>
<dbReference type="HOGENOM" id="CLU_1116064_0_0_1"/>
<feature type="chain" id="PRO_5004836345" description="WSC domain-containing protein" evidence="1">
    <location>
        <begin position="28"/>
        <end position="249"/>
    </location>
</feature>
<proteinExistence type="predicted"/>
<accession>W3XNY6</accession>
<feature type="signal peptide" evidence="1">
    <location>
        <begin position="1"/>
        <end position="27"/>
    </location>
</feature>
<dbReference type="PROSITE" id="PS51212">
    <property type="entry name" value="WSC"/>
    <property type="match status" value="1"/>
</dbReference>
<dbReference type="KEGG" id="pfy:PFICI_01045"/>
<reference evidence="4" key="1">
    <citation type="journal article" date="2015" name="BMC Genomics">
        <title>Genomic and transcriptomic analysis of the endophytic fungus Pestalotiopsis fici reveals its lifestyle and high potential for synthesis of natural products.</title>
        <authorList>
            <person name="Wang X."/>
            <person name="Zhang X."/>
            <person name="Liu L."/>
            <person name="Xiang M."/>
            <person name="Wang W."/>
            <person name="Sun X."/>
            <person name="Che Y."/>
            <person name="Guo L."/>
            <person name="Liu G."/>
            <person name="Guo L."/>
            <person name="Wang C."/>
            <person name="Yin W.B."/>
            <person name="Stadler M."/>
            <person name="Zhang X."/>
            <person name="Liu X."/>
        </authorList>
    </citation>
    <scope>NUCLEOTIDE SEQUENCE [LARGE SCALE GENOMIC DNA]</scope>
    <source>
        <strain evidence="4">W106-1 / CGMCC3.15140</strain>
    </source>
</reference>
<feature type="domain" description="WSC" evidence="2">
    <location>
        <begin position="42"/>
        <end position="167"/>
    </location>
</feature>
<gene>
    <name evidence="3" type="ORF">PFICI_01045</name>
</gene>
<dbReference type="OrthoDB" id="3563678at2759"/>
<protein>
    <recommendedName>
        <fullName evidence="2">WSC domain-containing protein</fullName>
    </recommendedName>
</protein>
<dbReference type="AlphaFoldDB" id="W3XNY6"/>
<sequence>MDYQITARLRMAIRLFAIAVFVGLVQGQGFYLEPFTCTSAQNWVDLGCYDATGTQPFTFAVQNGYKSEDPSRAYANYNIGGNNINSTVTPNFCTQACRAHGFRYASLYDRQCRCGTALGTSFFGKRSSDQTCYSQTLSTDATPCSGDRSENCGQVSGNTKARIFVDPSFEAEQNPASIDTAGLASSYGYLGCFNKPNLPSDDPNRDTLQASPQACFENCARYGFPLTYGKHYSKKAKYLSIKPLLCQDL</sequence>
<dbReference type="InterPro" id="IPR002889">
    <property type="entry name" value="WSC_carb-bd"/>
</dbReference>
<organism evidence="3 4">
    <name type="scientific">Pestalotiopsis fici (strain W106-1 / CGMCC3.15140)</name>
    <dbReference type="NCBI Taxonomy" id="1229662"/>
    <lineage>
        <taxon>Eukaryota</taxon>
        <taxon>Fungi</taxon>
        <taxon>Dikarya</taxon>
        <taxon>Ascomycota</taxon>
        <taxon>Pezizomycotina</taxon>
        <taxon>Sordariomycetes</taxon>
        <taxon>Xylariomycetidae</taxon>
        <taxon>Amphisphaeriales</taxon>
        <taxon>Sporocadaceae</taxon>
        <taxon>Pestalotiopsis</taxon>
    </lineage>
</organism>
<name>W3XNY6_PESFW</name>
<dbReference type="EMBL" id="KI912109">
    <property type="protein sequence ID" value="ETS87217.1"/>
    <property type="molecule type" value="Genomic_DNA"/>
</dbReference>
<evidence type="ECO:0000313" key="3">
    <source>
        <dbReference type="EMBL" id="ETS87217.1"/>
    </source>
</evidence>
<dbReference type="Proteomes" id="UP000030651">
    <property type="component" value="Unassembled WGS sequence"/>
</dbReference>
<evidence type="ECO:0000259" key="2">
    <source>
        <dbReference type="PROSITE" id="PS51212"/>
    </source>
</evidence>
<keyword evidence="4" id="KW-1185">Reference proteome</keyword>
<dbReference type="InParanoid" id="W3XNY6"/>
<dbReference type="RefSeq" id="XP_007827817.1">
    <property type="nucleotide sequence ID" value="XM_007829626.1"/>
</dbReference>
<evidence type="ECO:0000256" key="1">
    <source>
        <dbReference type="SAM" id="SignalP"/>
    </source>
</evidence>
<evidence type="ECO:0000313" key="4">
    <source>
        <dbReference type="Proteomes" id="UP000030651"/>
    </source>
</evidence>